<reference evidence="1 2" key="1">
    <citation type="submission" date="2019-10" db="EMBL/GenBank/DDBJ databases">
        <title>Genome sequence of Phaeocystidibacter marisrubri JCM30614 (type strain).</title>
        <authorList>
            <person name="Bowman J.P."/>
        </authorList>
    </citation>
    <scope>NUCLEOTIDE SEQUENCE [LARGE SCALE GENOMIC DNA]</scope>
    <source>
        <strain evidence="1 2">JCM 30614</strain>
    </source>
</reference>
<evidence type="ECO:0008006" key="3">
    <source>
        <dbReference type="Google" id="ProtNLM"/>
    </source>
</evidence>
<organism evidence="1 2">
    <name type="scientific">Phaeocystidibacter marisrubri</name>
    <dbReference type="NCBI Taxonomy" id="1577780"/>
    <lineage>
        <taxon>Bacteria</taxon>
        <taxon>Pseudomonadati</taxon>
        <taxon>Bacteroidota</taxon>
        <taxon>Flavobacteriia</taxon>
        <taxon>Flavobacteriales</taxon>
        <taxon>Phaeocystidibacteraceae</taxon>
        <taxon>Phaeocystidibacter</taxon>
    </lineage>
</organism>
<dbReference type="RefSeq" id="WP_151691834.1">
    <property type="nucleotide sequence ID" value="NZ_BMGX01000002.1"/>
</dbReference>
<protein>
    <recommendedName>
        <fullName evidence="3">Outer membrane protein beta-barrel domain-containing protein</fullName>
    </recommendedName>
</protein>
<proteinExistence type="predicted"/>
<evidence type="ECO:0000313" key="2">
    <source>
        <dbReference type="Proteomes" id="UP000484164"/>
    </source>
</evidence>
<evidence type="ECO:0000313" key="1">
    <source>
        <dbReference type="EMBL" id="KAB2817263.1"/>
    </source>
</evidence>
<keyword evidence="2" id="KW-1185">Reference proteome</keyword>
<gene>
    <name evidence="1" type="ORF">F8C82_02405</name>
</gene>
<dbReference type="EMBL" id="WBVQ01000001">
    <property type="protein sequence ID" value="KAB2817263.1"/>
    <property type="molecule type" value="Genomic_DNA"/>
</dbReference>
<dbReference type="Proteomes" id="UP000484164">
    <property type="component" value="Unassembled WGS sequence"/>
</dbReference>
<accession>A0A6L3ZI11</accession>
<comment type="caution">
    <text evidence="1">The sequence shown here is derived from an EMBL/GenBank/DDBJ whole genome shotgun (WGS) entry which is preliminary data.</text>
</comment>
<dbReference type="OrthoDB" id="1523667at2"/>
<sequence length="257" mass="29744">MRKFLTIGVVLLSMLAEGQIETDADFRRTVYREEFSVGLILHTRSPWPGVNFRRLSYSDGYNKWGYEIDYTSYRHPREIKYPVQSILGNSRSFTFGKINDFFALRGGYGRERILFDKTDQGSVSISLQTYGGVALGFLKPIYVEVRKVSGDGTYIDVVERYNPDEHDNVYVYGEDSFFTGFNETQMRLGVYGKVGVSFDYNFLDQRITSMEVGAIFDYYPSWFGLYEPGGVPVMAETDNLALWWQLYVSFNFGNKWF</sequence>
<name>A0A6L3ZI11_9FLAO</name>
<dbReference type="AlphaFoldDB" id="A0A6L3ZI11"/>